<reference evidence="2 3" key="1">
    <citation type="journal article" date="2024" name="G3 (Bethesda)">
        <title>Genome assembly of Hibiscus sabdariffa L. provides insights into metabolisms of medicinal natural products.</title>
        <authorList>
            <person name="Kim T."/>
        </authorList>
    </citation>
    <scope>NUCLEOTIDE SEQUENCE [LARGE SCALE GENOMIC DNA]</scope>
    <source>
        <strain evidence="2">TK-2024</strain>
        <tissue evidence="2">Old leaves</tissue>
    </source>
</reference>
<evidence type="ECO:0000313" key="3">
    <source>
        <dbReference type="Proteomes" id="UP001396334"/>
    </source>
</evidence>
<accession>A0ABR2A001</accession>
<feature type="compositionally biased region" description="Polar residues" evidence="1">
    <location>
        <begin position="17"/>
        <end position="27"/>
    </location>
</feature>
<keyword evidence="3" id="KW-1185">Reference proteome</keyword>
<protein>
    <submittedName>
        <fullName evidence="2">Uncharacterized protein</fullName>
    </submittedName>
</protein>
<name>A0ABR2A001_9ROSI</name>
<feature type="compositionally biased region" description="Polar residues" evidence="1">
    <location>
        <begin position="36"/>
        <end position="45"/>
    </location>
</feature>
<evidence type="ECO:0000256" key="1">
    <source>
        <dbReference type="SAM" id="MobiDB-lite"/>
    </source>
</evidence>
<dbReference type="EMBL" id="JBBPBN010000449">
    <property type="protein sequence ID" value="KAK8486299.1"/>
    <property type="molecule type" value="Genomic_DNA"/>
</dbReference>
<sequence length="256" mass="28470">MVYDNATIQLRGPDALTNFSTPQQKSSIQEKADQKPLSNSGYNSEEYSHKTDSCSPTYVRRYNSLSVDEVDSQSVKESCETGSEPRDVVDDSCCLSGENFSDFSDYSSLFPGDMFSSVPNFFDDIGDELLSSCGDFEFEFGGFSSFQHNNNITLAAPPHASMPNPQADGMEFFRQESFDSGLLQDIIKLFFPKPKPNKSVSDYTRNSIVVVQGLNNHRSSSAAFGEVQWDHMSSTRILERDTHTTNESSPKSNICT</sequence>
<organism evidence="2 3">
    <name type="scientific">Hibiscus sabdariffa</name>
    <name type="common">roselle</name>
    <dbReference type="NCBI Taxonomy" id="183260"/>
    <lineage>
        <taxon>Eukaryota</taxon>
        <taxon>Viridiplantae</taxon>
        <taxon>Streptophyta</taxon>
        <taxon>Embryophyta</taxon>
        <taxon>Tracheophyta</taxon>
        <taxon>Spermatophyta</taxon>
        <taxon>Magnoliopsida</taxon>
        <taxon>eudicotyledons</taxon>
        <taxon>Gunneridae</taxon>
        <taxon>Pentapetalae</taxon>
        <taxon>rosids</taxon>
        <taxon>malvids</taxon>
        <taxon>Malvales</taxon>
        <taxon>Malvaceae</taxon>
        <taxon>Malvoideae</taxon>
        <taxon>Hibiscus</taxon>
    </lineage>
</organism>
<evidence type="ECO:0000313" key="2">
    <source>
        <dbReference type="EMBL" id="KAK8486299.1"/>
    </source>
</evidence>
<feature type="region of interest" description="Disordered" evidence="1">
    <location>
        <begin position="1"/>
        <end position="54"/>
    </location>
</feature>
<comment type="caution">
    <text evidence="2">The sequence shown here is derived from an EMBL/GenBank/DDBJ whole genome shotgun (WGS) entry which is preliminary data.</text>
</comment>
<proteinExistence type="predicted"/>
<dbReference type="Proteomes" id="UP001396334">
    <property type="component" value="Unassembled WGS sequence"/>
</dbReference>
<gene>
    <name evidence="2" type="ORF">V6N11_049392</name>
</gene>